<sequence>MLAWLNNLKKPRTKSSNGTMHKDKSLKRLKETSTPYTPEKLKFDFLEEKDVQRIFRNLSFHDLLMCRSVSKKWRDSVSQVEEINILEPIPKIATVFPNITKLAIDPNKKSDPSELLLGFSKLTSLKCRMIPQNTANKMTTLRNLDCPDVEPPKYSSYYETDSIKKVAKYHHLVSLSLNGVQDRDIDQISKLTNLQKLSINSRKFVGKIESLVDVSQLTSLEITGSSLSHEFFYNLYLFPKLFTLKLNKCILPLSTVPAQTPLSQLGPKDGFIYLIGCNALHILNITSSNVSEYHMEVIGRLRHLRVVSFKGCTLLTDNALLLLRESIVAGNILELNLSDTLISHIGLQVVSSLKNLRVLDISNCGAIKVLSPLDELKNLEILKMKNVEVNKNTLDGLLQNPSQHLKQITVASDSFDDALVSLCCTKIPSLKVLNLEHSHITTKGLESLEIIPFIRFIDLSSTEVKDEVFGQLSKALCLESIVMKRCLNITGEGIKQLKTLYGLRVLNLNGCKQLTDSAIEEMKELTVETLRISTCPNLSSAIYKHLVQLKYLKRVDMSFNNLNDDGIEELKKCTWLEVVYLFNTHVTEKSVKLLLTLPNIRKIDAKNCGIQTKFKENCVVCVKTTKSKTKRDSKKEEEQSDDGHNSADSDKE</sequence>
<dbReference type="CDD" id="cd09917">
    <property type="entry name" value="F-box_SF"/>
    <property type="match status" value="1"/>
</dbReference>
<accession>A0A0A1TUH3</accession>
<dbReference type="GO" id="GO:0019005">
    <property type="term" value="C:SCF ubiquitin ligase complex"/>
    <property type="evidence" value="ECO:0007669"/>
    <property type="project" value="TreeGrafter"/>
</dbReference>
<gene>
    <name evidence="3" type="ORF">EIN_467940</name>
</gene>
<dbReference type="Pfam" id="PF13516">
    <property type="entry name" value="LRR_6"/>
    <property type="match status" value="2"/>
</dbReference>
<evidence type="ECO:0000313" key="3">
    <source>
        <dbReference type="EMBL" id="ELP83680.1"/>
    </source>
</evidence>
<evidence type="ECO:0000259" key="2">
    <source>
        <dbReference type="Pfam" id="PF00646"/>
    </source>
</evidence>
<feature type="compositionally biased region" description="Basic and acidic residues" evidence="1">
    <location>
        <begin position="20"/>
        <end position="31"/>
    </location>
</feature>
<dbReference type="GeneID" id="14882721"/>
<dbReference type="Gene3D" id="3.80.10.10">
    <property type="entry name" value="Ribonuclease Inhibitor"/>
    <property type="match status" value="3"/>
</dbReference>
<dbReference type="OrthoDB" id="120976at2759"/>
<dbReference type="GO" id="GO:0031146">
    <property type="term" value="P:SCF-dependent proteasomal ubiquitin-dependent protein catabolic process"/>
    <property type="evidence" value="ECO:0007669"/>
    <property type="project" value="TreeGrafter"/>
</dbReference>
<protein>
    <submittedName>
        <fullName evidence="3">F-box/leucine rich repeat protein, putative</fullName>
    </submittedName>
</protein>
<dbReference type="SUPFAM" id="SSF81383">
    <property type="entry name" value="F-box domain"/>
    <property type="match status" value="1"/>
</dbReference>
<name>A0A0A1TUH3_ENTIV</name>
<dbReference type="EMBL" id="KB207240">
    <property type="protein sequence ID" value="ELP83680.1"/>
    <property type="molecule type" value="Genomic_DNA"/>
</dbReference>
<organism evidence="3 4">
    <name type="scientific">Entamoeba invadens IP1</name>
    <dbReference type="NCBI Taxonomy" id="370355"/>
    <lineage>
        <taxon>Eukaryota</taxon>
        <taxon>Amoebozoa</taxon>
        <taxon>Evosea</taxon>
        <taxon>Archamoebae</taxon>
        <taxon>Mastigamoebida</taxon>
        <taxon>Entamoebidae</taxon>
        <taxon>Entamoeba</taxon>
    </lineage>
</organism>
<dbReference type="SUPFAM" id="SSF52058">
    <property type="entry name" value="L domain-like"/>
    <property type="match status" value="1"/>
</dbReference>
<dbReference type="Proteomes" id="UP000014680">
    <property type="component" value="Unassembled WGS sequence"/>
</dbReference>
<evidence type="ECO:0000313" key="4">
    <source>
        <dbReference type="Proteomes" id="UP000014680"/>
    </source>
</evidence>
<dbReference type="KEGG" id="eiv:EIN_467940"/>
<feature type="region of interest" description="Disordered" evidence="1">
    <location>
        <begin position="625"/>
        <end position="652"/>
    </location>
</feature>
<dbReference type="InterPro" id="IPR032675">
    <property type="entry name" value="LRR_dom_sf"/>
</dbReference>
<reference evidence="3 4" key="1">
    <citation type="submission" date="2012-10" db="EMBL/GenBank/DDBJ databases">
        <authorList>
            <person name="Zafar N."/>
            <person name="Inman J."/>
            <person name="Hall N."/>
            <person name="Lorenzi H."/>
            <person name="Caler E."/>
        </authorList>
    </citation>
    <scope>NUCLEOTIDE SEQUENCE [LARGE SCALE GENOMIC DNA]</scope>
    <source>
        <strain evidence="3 4">IP1</strain>
    </source>
</reference>
<dbReference type="InterPro" id="IPR001810">
    <property type="entry name" value="F-box_dom"/>
</dbReference>
<dbReference type="Pfam" id="PF00646">
    <property type="entry name" value="F-box"/>
    <property type="match status" value="1"/>
</dbReference>
<proteinExistence type="predicted"/>
<dbReference type="InterPro" id="IPR001611">
    <property type="entry name" value="Leu-rich_rpt"/>
</dbReference>
<dbReference type="AlphaFoldDB" id="A0A0A1TUH3"/>
<dbReference type="PANTHER" id="PTHR13318">
    <property type="entry name" value="PARTNER OF PAIRED, ISOFORM B-RELATED"/>
    <property type="match status" value="1"/>
</dbReference>
<keyword evidence="4" id="KW-1185">Reference proteome</keyword>
<dbReference type="SUPFAM" id="SSF52047">
    <property type="entry name" value="RNI-like"/>
    <property type="match status" value="1"/>
</dbReference>
<evidence type="ECO:0000256" key="1">
    <source>
        <dbReference type="SAM" id="MobiDB-lite"/>
    </source>
</evidence>
<feature type="compositionally biased region" description="Basic and acidic residues" evidence="1">
    <location>
        <begin position="633"/>
        <end position="652"/>
    </location>
</feature>
<dbReference type="RefSeq" id="XP_004183026.1">
    <property type="nucleotide sequence ID" value="XM_004182978.1"/>
</dbReference>
<feature type="region of interest" description="Disordered" evidence="1">
    <location>
        <begin position="11"/>
        <end position="31"/>
    </location>
</feature>
<dbReference type="InterPro" id="IPR036047">
    <property type="entry name" value="F-box-like_dom_sf"/>
</dbReference>
<dbReference type="OMA" id="YCDHISD"/>
<feature type="domain" description="F-box" evidence="2">
    <location>
        <begin position="51"/>
        <end position="80"/>
    </location>
</feature>
<dbReference type="VEuPathDB" id="AmoebaDB:EIN_467940"/>